<reference evidence="1" key="2">
    <citation type="submission" date="2021-08" db="EMBL/GenBank/DDBJ databases">
        <authorList>
            <person name="Tani A."/>
            <person name="Ola A."/>
            <person name="Ogura Y."/>
            <person name="Katsura K."/>
            <person name="Hayashi T."/>
        </authorList>
    </citation>
    <scope>NUCLEOTIDE SEQUENCE</scope>
    <source>
        <strain evidence="1">DSM 19015</strain>
    </source>
</reference>
<organism evidence="1 2">
    <name type="scientific">Methylobacterium iners</name>
    <dbReference type="NCBI Taxonomy" id="418707"/>
    <lineage>
        <taxon>Bacteria</taxon>
        <taxon>Pseudomonadati</taxon>
        <taxon>Pseudomonadota</taxon>
        <taxon>Alphaproteobacteria</taxon>
        <taxon>Hyphomicrobiales</taxon>
        <taxon>Methylobacteriaceae</taxon>
        <taxon>Methylobacterium</taxon>
    </lineage>
</organism>
<evidence type="ECO:0000313" key="1">
    <source>
        <dbReference type="EMBL" id="GJD95846.1"/>
    </source>
</evidence>
<proteinExistence type="predicted"/>
<protein>
    <submittedName>
        <fullName evidence="1">Uncharacterized protein</fullName>
    </submittedName>
</protein>
<gene>
    <name evidence="1" type="ORF">OCOJLMKI_3062</name>
</gene>
<accession>A0ABQ4RYT9</accession>
<comment type="caution">
    <text evidence="1">The sequence shown here is derived from an EMBL/GenBank/DDBJ whole genome shotgun (WGS) entry which is preliminary data.</text>
</comment>
<keyword evidence="2" id="KW-1185">Reference proteome</keyword>
<dbReference type="RefSeq" id="WP_238244981.1">
    <property type="nucleotide sequence ID" value="NZ_BPQP01000048.1"/>
</dbReference>
<dbReference type="Proteomes" id="UP001055125">
    <property type="component" value="Unassembled WGS sequence"/>
</dbReference>
<reference evidence="1" key="1">
    <citation type="journal article" date="2021" name="Front. Microbiol.">
        <title>Comprehensive Comparative Genomics and Phenotyping of Methylobacterium Species.</title>
        <authorList>
            <person name="Alessa O."/>
            <person name="Ogura Y."/>
            <person name="Fujitani Y."/>
            <person name="Takami H."/>
            <person name="Hayashi T."/>
            <person name="Sahin N."/>
            <person name="Tani A."/>
        </authorList>
    </citation>
    <scope>NUCLEOTIDE SEQUENCE</scope>
    <source>
        <strain evidence="1">DSM 19015</strain>
    </source>
</reference>
<name>A0ABQ4RYT9_9HYPH</name>
<evidence type="ECO:0000313" key="2">
    <source>
        <dbReference type="Proteomes" id="UP001055125"/>
    </source>
</evidence>
<sequence length="87" mass="9590">MTCQPTFGDLLRRGAITKADITNVVDAYMTNLQLRRLRVGDAYLIDPAAAVRECDHAILVLADAEIEDCRKRSAVRTALLLAHPIKA</sequence>
<dbReference type="EMBL" id="BPQP01000048">
    <property type="protein sequence ID" value="GJD95846.1"/>
    <property type="molecule type" value="Genomic_DNA"/>
</dbReference>